<sequence>MSQSVIAIFETNAEAQKARHALLSSGFDISQIDVTYNVDVEEDRSTDGQQTATTEQPAQDGSQGSIVTVHVVNNPELLNATTILEDCGAIDVNEFSAKPAVDNDPLFDPGNIS</sequence>
<evidence type="ECO:0000313" key="2">
    <source>
        <dbReference type="EMBL" id="MCF0063623.1"/>
    </source>
</evidence>
<gene>
    <name evidence="2" type="ORF">LXM26_19075</name>
</gene>
<name>A0A9X1PMH6_9BACT</name>
<accession>A0A9X1PMH6</accession>
<dbReference type="Proteomes" id="UP001139000">
    <property type="component" value="Unassembled WGS sequence"/>
</dbReference>
<protein>
    <submittedName>
        <fullName evidence="2">Uncharacterized protein</fullName>
    </submittedName>
</protein>
<reference evidence="2" key="1">
    <citation type="submission" date="2021-12" db="EMBL/GenBank/DDBJ databases">
        <title>Novel species in genus Dyadobacter.</title>
        <authorList>
            <person name="Ma C."/>
        </authorList>
    </citation>
    <scope>NUCLEOTIDE SEQUENCE</scope>
    <source>
        <strain evidence="2">LJ419</strain>
    </source>
</reference>
<feature type="region of interest" description="Disordered" evidence="1">
    <location>
        <begin position="40"/>
        <end position="64"/>
    </location>
</feature>
<dbReference type="RefSeq" id="WP_234656577.1">
    <property type="nucleotide sequence ID" value="NZ_CP094997.1"/>
</dbReference>
<dbReference type="AlphaFoldDB" id="A0A9X1PMH6"/>
<dbReference type="EMBL" id="JAJTTC010000005">
    <property type="protein sequence ID" value="MCF0063623.1"/>
    <property type="molecule type" value="Genomic_DNA"/>
</dbReference>
<evidence type="ECO:0000313" key="3">
    <source>
        <dbReference type="Proteomes" id="UP001139000"/>
    </source>
</evidence>
<evidence type="ECO:0000256" key="1">
    <source>
        <dbReference type="SAM" id="MobiDB-lite"/>
    </source>
</evidence>
<keyword evidence="3" id="KW-1185">Reference proteome</keyword>
<organism evidence="2 3">
    <name type="scientific">Dyadobacter chenwenxiniae</name>
    <dbReference type="NCBI Taxonomy" id="2906456"/>
    <lineage>
        <taxon>Bacteria</taxon>
        <taxon>Pseudomonadati</taxon>
        <taxon>Bacteroidota</taxon>
        <taxon>Cytophagia</taxon>
        <taxon>Cytophagales</taxon>
        <taxon>Spirosomataceae</taxon>
        <taxon>Dyadobacter</taxon>
    </lineage>
</organism>
<comment type="caution">
    <text evidence="2">The sequence shown here is derived from an EMBL/GenBank/DDBJ whole genome shotgun (WGS) entry which is preliminary data.</text>
</comment>
<proteinExistence type="predicted"/>
<feature type="compositionally biased region" description="Polar residues" evidence="1">
    <location>
        <begin position="47"/>
        <end position="64"/>
    </location>
</feature>